<dbReference type="Proteomes" id="UP000655366">
    <property type="component" value="Unassembled WGS sequence"/>
</dbReference>
<dbReference type="Pfam" id="PF00440">
    <property type="entry name" value="TetR_N"/>
    <property type="match status" value="1"/>
</dbReference>
<evidence type="ECO:0000256" key="1">
    <source>
        <dbReference type="ARBA" id="ARBA00023125"/>
    </source>
</evidence>
<dbReference type="EMBL" id="JADNYM010000012">
    <property type="protein sequence ID" value="MBG0739937.1"/>
    <property type="molecule type" value="Genomic_DNA"/>
</dbReference>
<evidence type="ECO:0000313" key="5">
    <source>
        <dbReference type="Proteomes" id="UP000655366"/>
    </source>
</evidence>
<gene>
    <name evidence="4" type="ORF">IV500_11125</name>
</gene>
<dbReference type="InterPro" id="IPR036271">
    <property type="entry name" value="Tet_transcr_reg_TetR-rel_C_sf"/>
</dbReference>
<keyword evidence="1 2" id="KW-0238">DNA-binding</keyword>
<dbReference type="RefSeq" id="WP_196396869.1">
    <property type="nucleotide sequence ID" value="NZ_JADNYM010000012.1"/>
</dbReference>
<dbReference type="GO" id="GO:0003677">
    <property type="term" value="F:DNA binding"/>
    <property type="evidence" value="ECO:0007669"/>
    <property type="project" value="UniProtKB-UniRule"/>
</dbReference>
<dbReference type="Gene3D" id="1.10.357.10">
    <property type="entry name" value="Tetracycline Repressor, domain 2"/>
    <property type="match status" value="1"/>
</dbReference>
<dbReference type="AlphaFoldDB" id="A0A931CN37"/>
<evidence type="ECO:0000259" key="3">
    <source>
        <dbReference type="PROSITE" id="PS50977"/>
    </source>
</evidence>
<accession>A0A931CN37</accession>
<feature type="DNA-binding region" description="H-T-H motif" evidence="2">
    <location>
        <begin position="42"/>
        <end position="61"/>
    </location>
</feature>
<dbReference type="InterPro" id="IPR001647">
    <property type="entry name" value="HTH_TetR"/>
</dbReference>
<comment type="caution">
    <text evidence="4">The sequence shown here is derived from an EMBL/GenBank/DDBJ whole genome shotgun (WGS) entry which is preliminary data.</text>
</comment>
<sequence length="221" mass="23163">MGKQQNTSDFAIAACHGASNTASRILDAAVLEFDELGFEKASFASVAKRSGMSKSLVSYHFPTKPMLGCSVLNTAYPSGIFMGSGRQAESPLAELLSAATSVALHVVHTPLARAALKLRRELEGIADGIPGRYSGWTAHAAGLLGEAQRAELIDATVNIGFHSRLIVGTVAGLISVSESTGSFVTLPSDVNEAIRCQLSVWGTIGDLPVRRVNAVNGKLAR</sequence>
<proteinExistence type="predicted"/>
<dbReference type="SUPFAM" id="SSF46689">
    <property type="entry name" value="Homeodomain-like"/>
    <property type="match status" value="1"/>
</dbReference>
<feature type="domain" description="HTH tetR-type" evidence="3">
    <location>
        <begin position="19"/>
        <end position="79"/>
    </location>
</feature>
<protein>
    <submittedName>
        <fullName evidence="4">Helix-turn-helix transcriptional regulator</fullName>
    </submittedName>
</protein>
<organism evidence="4 5">
    <name type="scientific">Arthrobacter terrae</name>
    <dbReference type="NCBI Taxonomy" id="2935737"/>
    <lineage>
        <taxon>Bacteria</taxon>
        <taxon>Bacillati</taxon>
        <taxon>Actinomycetota</taxon>
        <taxon>Actinomycetes</taxon>
        <taxon>Micrococcales</taxon>
        <taxon>Micrococcaceae</taxon>
        <taxon>Arthrobacter</taxon>
    </lineage>
</organism>
<reference evidence="4 5" key="1">
    <citation type="submission" date="2020-11" db="EMBL/GenBank/DDBJ databases">
        <title>Arthrobacter antarcticus sp. nov., isolated from Antarctic Soil.</title>
        <authorList>
            <person name="Li J."/>
        </authorList>
    </citation>
    <scope>NUCLEOTIDE SEQUENCE [LARGE SCALE GENOMIC DNA]</scope>
    <source>
        <strain evidence="4 5">Z1-20</strain>
    </source>
</reference>
<name>A0A931CN37_9MICC</name>
<dbReference type="PROSITE" id="PS50977">
    <property type="entry name" value="HTH_TETR_2"/>
    <property type="match status" value="1"/>
</dbReference>
<dbReference type="SUPFAM" id="SSF48498">
    <property type="entry name" value="Tetracyclin repressor-like, C-terminal domain"/>
    <property type="match status" value="1"/>
</dbReference>
<evidence type="ECO:0000256" key="2">
    <source>
        <dbReference type="PROSITE-ProRule" id="PRU00335"/>
    </source>
</evidence>
<keyword evidence="5" id="KW-1185">Reference proteome</keyword>
<evidence type="ECO:0000313" key="4">
    <source>
        <dbReference type="EMBL" id="MBG0739937.1"/>
    </source>
</evidence>
<dbReference type="InterPro" id="IPR009057">
    <property type="entry name" value="Homeodomain-like_sf"/>
</dbReference>